<dbReference type="Proteomes" id="UP000287033">
    <property type="component" value="Unassembled WGS sequence"/>
</dbReference>
<reference evidence="2 3" key="1">
    <citation type="journal article" date="2018" name="Nat. Ecol. Evol.">
        <title>Shark genomes provide insights into elasmobranch evolution and the origin of vertebrates.</title>
        <authorList>
            <person name="Hara Y"/>
            <person name="Yamaguchi K"/>
            <person name="Onimaru K"/>
            <person name="Kadota M"/>
            <person name="Koyanagi M"/>
            <person name="Keeley SD"/>
            <person name="Tatsumi K"/>
            <person name="Tanaka K"/>
            <person name="Motone F"/>
            <person name="Kageyama Y"/>
            <person name="Nozu R"/>
            <person name="Adachi N"/>
            <person name="Nishimura O"/>
            <person name="Nakagawa R"/>
            <person name="Tanegashima C"/>
            <person name="Kiyatake I"/>
            <person name="Matsumoto R"/>
            <person name="Murakumo K"/>
            <person name="Nishida K"/>
            <person name="Terakita A"/>
            <person name="Kuratani S"/>
            <person name="Sato K"/>
            <person name="Hyodo S Kuraku.S."/>
        </authorList>
    </citation>
    <scope>NUCLEOTIDE SEQUENCE [LARGE SCALE GENOMIC DNA]</scope>
</reference>
<feature type="non-terminal residue" evidence="2">
    <location>
        <position position="63"/>
    </location>
</feature>
<evidence type="ECO:0000313" key="3">
    <source>
        <dbReference type="Proteomes" id="UP000287033"/>
    </source>
</evidence>
<organism evidence="2 3">
    <name type="scientific">Chiloscyllium punctatum</name>
    <name type="common">Brownbanded bambooshark</name>
    <name type="synonym">Hemiscyllium punctatum</name>
    <dbReference type="NCBI Taxonomy" id="137246"/>
    <lineage>
        <taxon>Eukaryota</taxon>
        <taxon>Metazoa</taxon>
        <taxon>Chordata</taxon>
        <taxon>Craniata</taxon>
        <taxon>Vertebrata</taxon>
        <taxon>Chondrichthyes</taxon>
        <taxon>Elasmobranchii</taxon>
        <taxon>Galeomorphii</taxon>
        <taxon>Galeoidea</taxon>
        <taxon>Orectolobiformes</taxon>
        <taxon>Hemiscylliidae</taxon>
        <taxon>Chiloscyllium</taxon>
    </lineage>
</organism>
<keyword evidence="1" id="KW-0812">Transmembrane</keyword>
<accession>A0A401THS8</accession>
<evidence type="ECO:0000256" key="1">
    <source>
        <dbReference type="SAM" id="Phobius"/>
    </source>
</evidence>
<protein>
    <submittedName>
        <fullName evidence="2">Uncharacterized protein</fullName>
    </submittedName>
</protein>
<proteinExistence type="predicted"/>
<sequence>MTTEPLRGVRLSACAELARLSLFTSKMAASVPGTVVHLVLLLWGVTAFRSVAVSSFAIDLDET</sequence>
<keyword evidence="1" id="KW-1133">Transmembrane helix</keyword>
<gene>
    <name evidence="2" type="ORF">chiPu_0026261</name>
</gene>
<keyword evidence="1" id="KW-0472">Membrane</keyword>
<feature type="transmembrane region" description="Helical" evidence="1">
    <location>
        <begin position="35"/>
        <end position="58"/>
    </location>
</feature>
<keyword evidence="3" id="KW-1185">Reference proteome</keyword>
<name>A0A401THS8_CHIPU</name>
<comment type="caution">
    <text evidence="2">The sequence shown here is derived from an EMBL/GenBank/DDBJ whole genome shotgun (WGS) entry which is preliminary data.</text>
</comment>
<dbReference type="EMBL" id="BEZZ01075634">
    <property type="protein sequence ID" value="GCC42211.1"/>
    <property type="molecule type" value="Genomic_DNA"/>
</dbReference>
<evidence type="ECO:0000313" key="2">
    <source>
        <dbReference type="EMBL" id="GCC42211.1"/>
    </source>
</evidence>
<dbReference type="AlphaFoldDB" id="A0A401THS8"/>